<dbReference type="AlphaFoldDB" id="A0A1D2MMB0"/>
<sequence length="153" mass="16433">MKVFIVLAAVIAAVSAGYLGHHGYGGGHLGGHHGGYGHGHHGYAAVPVAVPVVHKVPVATSYHHEHRTYHPIVPVIAKVPVVAKVAVPVYPVHHGYGHAHGGHHGYGHIGYGGTSSWRSWRRAWIWTLLKTVGITSSTLQFVTLPFKLTYNSK</sequence>
<accession>A0A1D2MMB0</accession>
<dbReference type="Proteomes" id="UP000094527">
    <property type="component" value="Unassembled WGS sequence"/>
</dbReference>
<organism evidence="2 3">
    <name type="scientific">Orchesella cincta</name>
    <name type="common">Springtail</name>
    <name type="synonym">Podura cincta</name>
    <dbReference type="NCBI Taxonomy" id="48709"/>
    <lineage>
        <taxon>Eukaryota</taxon>
        <taxon>Metazoa</taxon>
        <taxon>Ecdysozoa</taxon>
        <taxon>Arthropoda</taxon>
        <taxon>Hexapoda</taxon>
        <taxon>Collembola</taxon>
        <taxon>Entomobryomorpha</taxon>
        <taxon>Entomobryoidea</taxon>
        <taxon>Orchesellidae</taxon>
        <taxon>Orchesellinae</taxon>
        <taxon>Orchesella</taxon>
    </lineage>
</organism>
<name>A0A1D2MMB0_ORCCI</name>
<keyword evidence="1" id="KW-0732">Signal</keyword>
<dbReference type="EMBL" id="LJIJ01000845">
    <property type="protein sequence ID" value="ODM94190.1"/>
    <property type="molecule type" value="Genomic_DNA"/>
</dbReference>
<evidence type="ECO:0000256" key="1">
    <source>
        <dbReference type="SAM" id="SignalP"/>
    </source>
</evidence>
<keyword evidence="3" id="KW-1185">Reference proteome</keyword>
<proteinExistence type="predicted"/>
<comment type="caution">
    <text evidence="2">The sequence shown here is derived from an EMBL/GenBank/DDBJ whole genome shotgun (WGS) entry which is preliminary data.</text>
</comment>
<evidence type="ECO:0000313" key="2">
    <source>
        <dbReference type="EMBL" id="ODM94190.1"/>
    </source>
</evidence>
<feature type="chain" id="PRO_5008904249" evidence="1">
    <location>
        <begin position="17"/>
        <end position="153"/>
    </location>
</feature>
<feature type="signal peptide" evidence="1">
    <location>
        <begin position="1"/>
        <end position="16"/>
    </location>
</feature>
<evidence type="ECO:0000313" key="3">
    <source>
        <dbReference type="Proteomes" id="UP000094527"/>
    </source>
</evidence>
<dbReference type="OMA" id="HEHRTYH"/>
<protein>
    <submittedName>
        <fullName evidence="2">Uncharacterized protein</fullName>
    </submittedName>
</protein>
<gene>
    <name evidence="2" type="ORF">Ocin01_12494</name>
</gene>
<reference evidence="2 3" key="1">
    <citation type="journal article" date="2016" name="Genome Biol. Evol.">
        <title>Gene Family Evolution Reflects Adaptation to Soil Environmental Stressors in the Genome of the Collembolan Orchesella cincta.</title>
        <authorList>
            <person name="Faddeeva-Vakhrusheva A."/>
            <person name="Derks M.F."/>
            <person name="Anvar S.Y."/>
            <person name="Agamennone V."/>
            <person name="Suring W."/>
            <person name="Smit S."/>
            <person name="van Straalen N.M."/>
            <person name="Roelofs D."/>
        </authorList>
    </citation>
    <scope>NUCLEOTIDE SEQUENCE [LARGE SCALE GENOMIC DNA]</scope>
    <source>
        <tissue evidence="2">Mixed pool</tissue>
    </source>
</reference>